<feature type="transmembrane region" description="Helical" evidence="1">
    <location>
        <begin position="60"/>
        <end position="77"/>
    </location>
</feature>
<feature type="transmembrane region" description="Helical" evidence="1">
    <location>
        <begin position="6"/>
        <end position="25"/>
    </location>
</feature>
<name>A0A6M0SYY3_CLOBO</name>
<keyword evidence="1" id="KW-1133">Transmembrane helix</keyword>
<evidence type="ECO:0000313" key="3">
    <source>
        <dbReference type="Proteomes" id="UP000473089"/>
    </source>
</evidence>
<dbReference type="AlphaFoldDB" id="A0A6M0SYY3"/>
<accession>A0A6M0SYY3</accession>
<feature type="transmembrane region" description="Helical" evidence="1">
    <location>
        <begin position="37"/>
        <end position="54"/>
    </location>
</feature>
<gene>
    <name evidence="2" type="ORF">EXM42_05810</name>
</gene>
<proteinExistence type="predicted"/>
<dbReference type="EMBL" id="SGJP01000009">
    <property type="protein sequence ID" value="NFA59920.1"/>
    <property type="molecule type" value="Genomic_DNA"/>
</dbReference>
<reference evidence="2 3" key="1">
    <citation type="submission" date="2019-02" db="EMBL/GenBank/DDBJ databases">
        <title>Genome sequencing of Clostridium botulinum clinical isolates.</title>
        <authorList>
            <person name="Brunt J."/>
            <person name="Van Vliet A.H.M."/>
            <person name="Stringer S.C."/>
            <person name="Grant K.A."/>
            <person name="Carter A.C."/>
            <person name="Peck M.W."/>
        </authorList>
    </citation>
    <scope>NUCLEOTIDE SEQUENCE [LARGE SCALE GENOMIC DNA]</scope>
    <source>
        <strain evidence="2 3">R1125/03</strain>
    </source>
</reference>
<comment type="caution">
    <text evidence="2">The sequence shown here is derived from an EMBL/GenBank/DDBJ whole genome shotgun (WGS) entry which is preliminary data.</text>
</comment>
<feature type="transmembrane region" description="Helical" evidence="1">
    <location>
        <begin position="89"/>
        <end position="110"/>
    </location>
</feature>
<organism evidence="2 3">
    <name type="scientific">Clostridium botulinum</name>
    <dbReference type="NCBI Taxonomy" id="1491"/>
    <lineage>
        <taxon>Bacteria</taxon>
        <taxon>Bacillati</taxon>
        <taxon>Bacillota</taxon>
        <taxon>Clostridia</taxon>
        <taxon>Eubacteriales</taxon>
        <taxon>Clostridiaceae</taxon>
        <taxon>Clostridium</taxon>
    </lineage>
</organism>
<dbReference type="Proteomes" id="UP000473089">
    <property type="component" value="Unassembled WGS sequence"/>
</dbReference>
<keyword evidence="1" id="KW-0472">Membrane</keyword>
<sequence>MLKLSVVEFVARAVPEAFLLIFAIYTFSNTRINKKRYLLSSFLMIIMIFIIRSLPISYGIHTILSIMVLVLLSYIINKIDVITAVKSTIITIIFQFVCEGINIFIIQYVLKDDMNYIFNNANLKTIYGIPSLIIFTCIVLLLYIRLLKKE</sequence>
<protein>
    <submittedName>
        <fullName evidence="2">Uncharacterized protein</fullName>
    </submittedName>
</protein>
<feature type="transmembrane region" description="Helical" evidence="1">
    <location>
        <begin position="125"/>
        <end position="144"/>
    </location>
</feature>
<evidence type="ECO:0000256" key="1">
    <source>
        <dbReference type="SAM" id="Phobius"/>
    </source>
</evidence>
<evidence type="ECO:0000313" key="2">
    <source>
        <dbReference type="EMBL" id="NFA59920.1"/>
    </source>
</evidence>
<keyword evidence="1" id="KW-0812">Transmembrane</keyword>